<dbReference type="InterPro" id="IPR013324">
    <property type="entry name" value="RNA_pol_sigma_r3/r4-like"/>
</dbReference>
<dbReference type="RefSeq" id="WP_306074954.1">
    <property type="nucleotide sequence ID" value="NZ_JAROBZ020000001.1"/>
</dbReference>
<evidence type="ECO:0000256" key="6">
    <source>
        <dbReference type="RuleBase" id="RU000716"/>
    </source>
</evidence>
<evidence type="ECO:0000256" key="3">
    <source>
        <dbReference type="ARBA" id="ARBA00023082"/>
    </source>
</evidence>
<evidence type="ECO:0000259" key="8">
    <source>
        <dbReference type="Pfam" id="PF08281"/>
    </source>
</evidence>
<protein>
    <recommendedName>
        <fullName evidence="6">RNA polymerase sigma factor</fullName>
    </recommendedName>
</protein>
<feature type="domain" description="RNA polymerase sigma-70 region 2" evidence="7">
    <location>
        <begin position="11"/>
        <end position="77"/>
    </location>
</feature>
<dbReference type="Pfam" id="PF08281">
    <property type="entry name" value="Sigma70_r4_2"/>
    <property type="match status" value="1"/>
</dbReference>
<comment type="caution">
    <text evidence="9">The sequence shown here is derived from an EMBL/GenBank/DDBJ whole genome shotgun (WGS) entry which is preliminary data.</text>
</comment>
<evidence type="ECO:0000256" key="1">
    <source>
        <dbReference type="ARBA" id="ARBA00010641"/>
    </source>
</evidence>
<dbReference type="Gene3D" id="1.10.10.10">
    <property type="entry name" value="Winged helix-like DNA-binding domain superfamily/Winged helix DNA-binding domain"/>
    <property type="match status" value="1"/>
</dbReference>
<evidence type="ECO:0000256" key="5">
    <source>
        <dbReference type="ARBA" id="ARBA00023163"/>
    </source>
</evidence>
<dbReference type="InterPro" id="IPR036388">
    <property type="entry name" value="WH-like_DNA-bd_sf"/>
</dbReference>
<dbReference type="InterPro" id="IPR007627">
    <property type="entry name" value="RNA_pol_sigma70_r2"/>
</dbReference>
<dbReference type="SUPFAM" id="SSF88946">
    <property type="entry name" value="Sigma2 domain of RNA polymerase sigma factors"/>
    <property type="match status" value="1"/>
</dbReference>
<evidence type="ECO:0000256" key="4">
    <source>
        <dbReference type="ARBA" id="ARBA00023125"/>
    </source>
</evidence>
<name>A0ABV4YRD7_9BACI</name>
<evidence type="ECO:0000259" key="7">
    <source>
        <dbReference type="Pfam" id="PF04542"/>
    </source>
</evidence>
<accession>A0ABV4YRD7</accession>
<dbReference type="InterPro" id="IPR039425">
    <property type="entry name" value="RNA_pol_sigma-70-like"/>
</dbReference>
<keyword evidence="3 6" id="KW-0731">Sigma factor</keyword>
<dbReference type="EMBL" id="JAROBZ020000001">
    <property type="protein sequence ID" value="MFB3167421.1"/>
    <property type="molecule type" value="Genomic_DNA"/>
</dbReference>
<dbReference type="Proteomes" id="UP001241748">
    <property type="component" value="Unassembled WGS sequence"/>
</dbReference>
<keyword evidence="5 6" id="KW-0804">Transcription</keyword>
<evidence type="ECO:0000313" key="9">
    <source>
        <dbReference type="EMBL" id="MFB3167421.1"/>
    </source>
</evidence>
<dbReference type="InterPro" id="IPR000838">
    <property type="entry name" value="RNA_pol_sigma70_ECF_CS"/>
</dbReference>
<dbReference type="InterPro" id="IPR013249">
    <property type="entry name" value="RNA_pol_sigma70_r4_t2"/>
</dbReference>
<dbReference type="Gene3D" id="1.10.1740.10">
    <property type="match status" value="1"/>
</dbReference>
<evidence type="ECO:0000256" key="2">
    <source>
        <dbReference type="ARBA" id="ARBA00023015"/>
    </source>
</evidence>
<dbReference type="Pfam" id="PF04542">
    <property type="entry name" value="Sigma70_r2"/>
    <property type="match status" value="1"/>
</dbReference>
<dbReference type="PANTHER" id="PTHR43133:SF8">
    <property type="entry name" value="RNA POLYMERASE SIGMA FACTOR HI_1459-RELATED"/>
    <property type="match status" value="1"/>
</dbReference>
<keyword evidence="2 6" id="KW-0805">Transcription regulation</keyword>
<dbReference type="InterPro" id="IPR013325">
    <property type="entry name" value="RNA_pol_sigma_r2"/>
</dbReference>
<comment type="similarity">
    <text evidence="1 6">Belongs to the sigma-70 factor family. ECF subfamily.</text>
</comment>
<reference evidence="9 10" key="1">
    <citation type="submission" date="2024-05" db="EMBL/GenBank/DDBJ databases">
        <authorList>
            <person name="Venkateswaran K."/>
        </authorList>
    </citation>
    <scope>NUCLEOTIDE SEQUENCE [LARGE SCALE GENOMIC DNA]</scope>
    <source>
        <strain evidence="9 10">179-C4-2-HS</strain>
    </source>
</reference>
<keyword evidence="4 6" id="KW-0238">DNA-binding</keyword>
<dbReference type="InterPro" id="IPR014284">
    <property type="entry name" value="RNA_pol_sigma-70_dom"/>
</dbReference>
<feature type="domain" description="RNA polymerase sigma factor 70 region 4 type 2" evidence="8">
    <location>
        <begin position="109"/>
        <end position="160"/>
    </location>
</feature>
<dbReference type="PANTHER" id="PTHR43133">
    <property type="entry name" value="RNA POLYMERASE ECF-TYPE SIGMA FACTO"/>
    <property type="match status" value="1"/>
</dbReference>
<sequence length="181" mass="21458">MNGQDEYIHTLYEEYFDDVYHYLLYFTNSKTDAEDLTQDTFIKVLKNYDSFRQESSMKTWILSIARRTAIDHYRRKKLISILPSILSDISKSKDFFPEAEMDHCEDWAILQKALLTLKPDYRNVVILRGLKEFSIKETAEVLNWKESKVKTDYHRAIKLLKESLSKSNEGVVIFNEQRSAR</sequence>
<keyword evidence="10" id="KW-1185">Reference proteome</keyword>
<dbReference type="NCBIfam" id="TIGR02937">
    <property type="entry name" value="sigma70-ECF"/>
    <property type="match status" value="1"/>
</dbReference>
<evidence type="ECO:0000313" key="10">
    <source>
        <dbReference type="Proteomes" id="UP001241748"/>
    </source>
</evidence>
<dbReference type="SUPFAM" id="SSF88659">
    <property type="entry name" value="Sigma3 and sigma4 domains of RNA polymerase sigma factors"/>
    <property type="match status" value="1"/>
</dbReference>
<proteinExistence type="inferred from homology"/>
<dbReference type="PROSITE" id="PS01063">
    <property type="entry name" value="SIGMA70_ECF"/>
    <property type="match status" value="1"/>
</dbReference>
<gene>
    <name evidence="9" type="ORF">P5G62_009890</name>
</gene>
<organism evidence="9 10">
    <name type="scientific">Neobacillus driksii</name>
    <dbReference type="NCBI Taxonomy" id="3035913"/>
    <lineage>
        <taxon>Bacteria</taxon>
        <taxon>Bacillati</taxon>
        <taxon>Bacillota</taxon>
        <taxon>Bacilli</taxon>
        <taxon>Bacillales</taxon>
        <taxon>Bacillaceae</taxon>
        <taxon>Neobacillus</taxon>
    </lineage>
</organism>
<dbReference type="CDD" id="cd06171">
    <property type="entry name" value="Sigma70_r4"/>
    <property type="match status" value="1"/>
</dbReference>